<evidence type="ECO:0000256" key="1">
    <source>
        <dbReference type="SAM" id="Phobius"/>
    </source>
</evidence>
<proteinExistence type="predicted"/>
<feature type="transmembrane region" description="Helical" evidence="1">
    <location>
        <begin position="360"/>
        <end position="379"/>
    </location>
</feature>
<keyword evidence="1" id="KW-1133">Transmembrane helix</keyword>
<feature type="transmembrane region" description="Helical" evidence="1">
    <location>
        <begin position="97"/>
        <end position="117"/>
    </location>
</feature>
<protein>
    <submittedName>
        <fullName evidence="2">Uncharacterized protein</fullName>
    </submittedName>
</protein>
<name>A0A4Y8RED7_9HYPH</name>
<feature type="transmembrane region" description="Helical" evidence="1">
    <location>
        <begin position="329"/>
        <end position="348"/>
    </location>
</feature>
<evidence type="ECO:0000313" key="3">
    <source>
        <dbReference type="Proteomes" id="UP000298179"/>
    </source>
</evidence>
<dbReference type="RefSeq" id="WP_134763517.1">
    <property type="nucleotide sequence ID" value="NZ_SOZD01000006.1"/>
</dbReference>
<dbReference type="Proteomes" id="UP000298179">
    <property type="component" value="Unassembled WGS sequence"/>
</dbReference>
<keyword evidence="1" id="KW-0472">Membrane</keyword>
<evidence type="ECO:0000313" key="2">
    <source>
        <dbReference type="EMBL" id="TFF19836.1"/>
    </source>
</evidence>
<feature type="transmembrane region" description="Helical" evidence="1">
    <location>
        <begin position="297"/>
        <end position="317"/>
    </location>
</feature>
<sequence length="408" mass="45263">MDYLRQLSADALLVANFGLKSGKLDSDRLARAIQGLAAKPDADLSTPETLTLQQELRLALHKIQPVTLIDLQQGFDPFARDGEGAPERRVTPFIDRLFKWSFFWLALVLAVLCSYYTSWQREADKLFVEVSQLEDDRQAALLDEIIFAAFGAKDVFDLRVSDPARSSGAVALQDRMNTLRRYDIRLNTVANRAARLTLNANVLDYAIASIKAMLFTYGRNVPQGDCFLPEARKIIDATEKGDDNFSRFLQGVDLLSGARYVLRCKLRMNGSDFIQIEESVSEKVEVVRNFYPTVTQWLLPALYGAFGAVMYFMRIYITSIYPDPPRSAVLFRVILAAFTGIFVVWFTTPSVISDAGIVNLSFGSLFLAFIFGFSVDIFYDILDKLARTAGNAVGQLGSGGGSGGKQGG</sequence>
<reference evidence="2 3" key="1">
    <citation type="submission" date="2019-03" db="EMBL/GenBank/DDBJ databases">
        <title>Jiella endophytica sp. nov., a novel endophytic bacterium isolated from root of Ficus microcarpa Linn. f.</title>
        <authorList>
            <person name="Tuo L."/>
        </authorList>
    </citation>
    <scope>NUCLEOTIDE SEQUENCE [LARGE SCALE GENOMIC DNA]</scope>
    <source>
        <strain evidence="2 3">CBS5Q-3</strain>
    </source>
</reference>
<keyword evidence="1" id="KW-0812">Transmembrane</keyword>
<dbReference type="AlphaFoldDB" id="A0A4Y8RED7"/>
<organism evidence="2 3">
    <name type="scientific">Jiella endophytica</name>
    <dbReference type="NCBI Taxonomy" id="2558362"/>
    <lineage>
        <taxon>Bacteria</taxon>
        <taxon>Pseudomonadati</taxon>
        <taxon>Pseudomonadota</taxon>
        <taxon>Alphaproteobacteria</taxon>
        <taxon>Hyphomicrobiales</taxon>
        <taxon>Aurantimonadaceae</taxon>
        <taxon>Jiella</taxon>
    </lineage>
</organism>
<keyword evidence="3" id="KW-1185">Reference proteome</keyword>
<dbReference type="OrthoDB" id="7821692at2"/>
<dbReference type="EMBL" id="SOZD01000006">
    <property type="protein sequence ID" value="TFF19836.1"/>
    <property type="molecule type" value="Genomic_DNA"/>
</dbReference>
<gene>
    <name evidence="2" type="ORF">E3C22_19380</name>
</gene>
<comment type="caution">
    <text evidence="2">The sequence shown here is derived from an EMBL/GenBank/DDBJ whole genome shotgun (WGS) entry which is preliminary data.</text>
</comment>
<accession>A0A4Y8RED7</accession>